<organism evidence="2 3">
    <name type="scientific">Yoonia rhodophyticola</name>
    <dbReference type="NCBI Taxonomy" id="3137370"/>
    <lineage>
        <taxon>Bacteria</taxon>
        <taxon>Pseudomonadati</taxon>
        <taxon>Pseudomonadota</taxon>
        <taxon>Alphaproteobacteria</taxon>
        <taxon>Rhodobacterales</taxon>
        <taxon>Paracoccaceae</taxon>
        <taxon>Yoonia</taxon>
    </lineage>
</organism>
<dbReference type="PROSITE" id="PS50943">
    <property type="entry name" value="HTH_CROC1"/>
    <property type="match status" value="1"/>
</dbReference>
<reference evidence="2 3" key="2">
    <citation type="submission" date="2024-08" db="EMBL/GenBank/DDBJ databases">
        <title>Phylogenomic analyses of a clade within the roseobacter group suggest taxonomic reassignments of species of the genera Aestuariivita, Citreicella, Loktanella, Nautella, Pelagibaca, Ruegeria, Thalassobius, Thiobacimonas and Tropicibacter, and the proposal o.</title>
        <authorList>
            <person name="Jeon C.O."/>
        </authorList>
    </citation>
    <scope>NUCLEOTIDE SEQUENCE [LARGE SCALE GENOMIC DNA]</scope>
    <source>
        <strain evidence="2 3">SS1-5</strain>
    </source>
</reference>
<protein>
    <submittedName>
        <fullName evidence="2">Helix-turn-helix domain-containing protein</fullName>
    </submittedName>
</protein>
<name>A0AAN0MF12_9RHOB</name>
<dbReference type="AlphaFoldDB" id="A0AAN0MF12"/>
<dbReference type="EMBL" id="CP151767">
    <property type="protein sequence ID" value="WZU66836.2"/>
    <property type="molecule type" value="Genomic_DNA"/>
</dbReference>
<evidence type="ECO:0000259" key="1">
    <source>
        <dbReference type="PROSITE" id="PS50943"/>
    </source>
</evidence>
<reference evidence="3" key="1">
    <citation type="submission" date="2024-04" db="EMBL/GenBank/DDBJ databases">
        <title>Phylogenomic analyses of a clade within the roseobacter group suggest taxonomic reassignments of species of the genera Aestuariivita, Citreicella, Loktanella, Nautella, Pelagibaca, Ruegeria, Thalassobius, Thiobacimonas and Tropicibacter, and the proposal o.</title>
        <authorList>
            <person name="Jeon C.O."/>
        </authorList>
    </citation>
    <scope>NUCLEOTIDE SEQUENCE [LARGE SCALE GENOMIC DNA]</scope>
    <source>
        <strain evidence="3">SS1-5</strain>
    </source>
</reference>
<dbReference type="Pfam" id="PF01381">
    <property type="entry name" value="HTH_3"/>
    <property type="match status" value="1"/>
</dbReference>
<dbReference type="RefSeq" id="WP_373635332.1">
    <property type="nucleotide sequence ID" value="NZ_CP151767.2"/>
</dbReference>
<evidence type="ECO:0000313" key="2">
    <source>
        <dbReference type="EMBL" id="WZU66836.2"/>
    </source>
</evidence>
<dbReference type="SMART" id="SM00530">
    <property type="entry name" value="HTH_XRE"/>
    <property type="match status" value="1"/>
</dbReference>
<keyword evidence="3" id="KW-1185">Reference proteome</keyword>
<dbReference type="InterPro" id="IPR010982">
    <property type="entry name" value="Lambda_DNA-bd_dom_sf"/>
</dbReference>
<proteinExistence type="predicted"/>
<evidence type="ECO:0000313" key="3">
    <source>
        <dbReference type="Proteomes" id="UP001470809"/>
    </source>
</evidence>
<dbReference type="Proteomes" id="UP001470809">
    <property type="component" value="Chromosome"/>
</dbReference>
<dbReference type="KEGG" id="yrh:AABB31_17820"/>
<dbReference type="SUPFAM" id="SSF47413">
    <property type="entry name" value="lambda repressor-like DNA-binding domains"/>
    <property type="match status" value="1"/>
</dbReference>
<sequence>MKLLGDSHLPSRRLTGARIRERRLDLGLRQSAVAQEVGISPSYLNLIEHNRRRIGGKLLRDLANVLRVDPGQLTDGADTDLLDRMRAAASALGEQVEVARAEEFAARFPGWSALVVEQSRRLSVLEDRVRVLTDRLAYDPQLAASLHEVISAVTAIRSSSSILVGPETLDADWQRRFHQNIHDDSLRLAKNSEALIAYLEAPELEPAGSFTPVEEVEAYLSARPDAFAALEAPDLNLKKFVSKSGLRGAAARALGRISAVYHGDAQVLPLETFVPACRALDYDPARLALKFGVDFAVVLRRLASLQTADGHPPMGLAICDASGTIAFQKPLPGFGLPHAGGACPLWPIFGAMARPSQPLCVDVALPGANASRFLCYAIAEPGPVSRFDAPPVLQSTMLVVPDPPPGDLPALPVGVTCRICPRDNCNSRREPAMTGVALQL</sequence>
<dbReference type="Gene3D" id="1.10.260.40">
    <property type="entry name" value="lambda repressor-like DNA-binding domains"/>
    <property type="match status" value="1"/>
</dbReference>
<dbReference type="InterPro" id="IPR001387">
    <property type="entry name" value="Cro/C1-type_HTH"/>
</dbReference>
<feature type="domain" description="HTH cro/C1-type" evidence="1">
    <location>
        <begin position="19"/>
        <end position="73"/>
    </location>
</feature>
<dbReference type="CDD" id="cd00093">
    <property type="entry name" value="HTH_XRE"/>
    <property type="match status" value="1"/>
</dbReference>
<accession>A0AAN0MF12</accession>
<gene>
    <name evidence="2" type="ORF">AABB31_17820</name>
</gene>